<protein>
    <submittedName>
        <fullName evidence="2">BnaCnng73450D protein</fullName>
    </submittedName>
</protein>
<reference evidence="2" key="1">
    <citation type="journal article" date="2014" name="Science">
        <title>Plant genetics. Early allopolyploid evolution in the post-Neolithic Brassica napus oilseed genome.</title>
        <authorList>
            <person name="Chalhoub B."/>
            <person name="Denoeud F."/>
            <person name="Liu S."/>
            <person name="Parkin I.A."/>
            <person name="Tang H."/>
            <person name="Wang X."/>
            <person name="Chiquet J."/>
            <person name="Belcram H."/>
            <person name="Tong C."/>
            <person name="Samans B."/>
            <person name="Correa M."/>
            <person name="Da Silva C."/>
            <person name="Just J."/>
            <person name="Falentin C."/>
            <person name="Koh C.S."/>
            <person name="Le Clainche I."/>
            <person name="Bernard M."/>
            <person name="Bento P."/>
            <person name="Noel B."/>
            <person name="Labadie K."/>
            <person name="Alberti A."/>
            <person name="Charles M."/>
            <person name="Arnaud D."/>
            <person name="Guo H."/>
            <person name="Daviaud C."/>
            <person name="Alamery S."/>
            <person name="Jabbari K."/>
            <person name="Zhao M."/>
            <person name="Edger P.P."/>
            <person name="Chelaifa H."/>
            <person name="Tack D."/>
            <person name="Lassalle G."/>
            <person name="Mestiri I."/>
            <person name="Schnel N."/>
            <person name="Le Paslier M.C."/>
            <person name="Fan G."/>
            <person name="Renault V."/>
            <person name="Bayer P.E."/>
            <person name="Golicz A.A."/>
            <person name="Manoli S."/>
            <person name="Lee T.H."/>
            <person name="Thi V.H."/>
            <person name="Chalabi S."/>
            <person name="Hu Q."/>
            <person name="Fan C."/>
            <person name="Tollenaere R."/>
            <person name="Lu Y."/>
            <person name="Battail C."/>
            <person name="Shen J."/>
            <person name="Sidebottom C.H."/>
            <person name="Wang X."/>
            <person name="Canaguier A."/>
            <person name="Chauveau A."/>
            <person name="Berard A."/>
            <person name="Deniot G."/>
            <person name="Guan M."/>
            <person name="Liu Z."/>
            <person name="Sun F."/>
            <person name="Lim Y.P."/>
            <person name="Lyons E."/>
            <person name="Town C.D."/>
            <person name="Bancroft I."/>
            <person name="Wang X."/>
            <person name="Meng J."/>
            <person name="Ma J."/>
            <person name="Pires J.C."/>
            <person name="King G.J."/>
            <person name="Brunel D."/>
            <person name="Delourme R."/>
            <person name="Renard M."/>
            <person name="Aury J.M."/>
            <person name="Adams K.L."/>
            <person name="Batley J."/>
            <person name="Snowdon R.J."/>
            <person name="Tost J."/>
            <person name="Edwards D."/>
            <person name="Zhou Y."/>
            <person name="Hua W."/>
            <person name="Sharpe A.G."/>
            <person name="Paterson A.H."/>
            <person name="Guan C."/>
            <person name="Wincker P."/>
        </authorList>
    </citation>
    <scope>NUCLEOTIDE SEQUENCE [LARGE SCALE GENOMIC DNA]</scope>
</reference>
<proteinExistence type="predicted"/>
<evidence type="ECO:0000313" key="2">
    <source>
        <dbReference type="EMBL" id="CDY71566.1"/>
    </source>
</evidence>
<dbReference type="AlphaFoldDB" id="A0A078K1B2"/>
<reference evidence="2" key="2">
    <citation type="submission" date="2014-06" db="EMBL/GenBank/DDBJ databases">
        <authorList>
            <person name="Genoscope - CEA"/>
        </authorList>
    </citation>
    <scope>NUCLEOTIDE SEQUENCE</scope>
</reference>
<feature type="region of interest" description="Disordered" evidence="1">
    <location>
        <begin position="125"/>
        <end position="190"/>
    </location>
</feature>
<feature type="compositionally biased region" description="Polar residues" evidence="1">
    <location>
        <begin position="34"/>
        <end position="44"/>
    </location>
</feature>
<evidence type="ECO:0000256" key="1">
    <source>
        <dbReference type="SAM" id="MobiDB-lite"/>
    </source>
</evidence>
<feature type="compositionally biased region" description="Polar residues" evidence="1">
    <location>
        <begin position="1"/>
        <end position="14"/>
    </location>
</feature>
<dbReference type="Gramene" id="CDY71566">
    <property type="protein sequence ID" value="CDY71566"/>
    <property type="gene ID" value="GSBRNA2T00017240001"/>
</dbReference>
<name>A0A078K1B2_BRANA</name>
<organism evidence="2">
    <name type="scientific">Brassica napus</name>
    <name type="common">Rape</name>
    <dbReference type="NCBI Taxonomy" id="3708"/>
    <lineage>
        <taxon>Eukaryota</taxon>
        <taxon>Viridiplantae</taxon>
        <taxon>Streptophyta</taxon>
        <taxon>Embryophyta</taxon>
        <taxon>Tracheophyta</taxon>
        <taxon>Spermatophyta</taxon>
        <taxon>Magnoliopsida</taxon>
        <taxon>eudicotyledons</taxon>
        <taxon>Gunneridae</taxon>
        <taxon>Pentapetalae</taxon>
        <taxon>rosids</taxon>
        <taxon>malvids</taxon>
        <taxon>Brassicales</taxon>
        <taxon>Brassicaceae</taxon>
        <taxon>Brassiceae</taxon>
        <taxon>Brassica</taxon>
    </lineage>
</organism>
<dbReference type="PaxDb" id="3708-A0A078K1B2"/>
<sequence>MKRSNPLSTDTGNKSQKKKKTFVDAGTNEKENTPMGNITQNSSITNVSPLPSINPFRTPLQNVTNQSCTKGILNNKRTIGLTTSNRGLYNSTQSSPTLANLSVSGINMHPSSTIGYQETISRSTLRKRKTIGSPPSVNSKTRHKEARQGPNMTRHSIPTGPAVSVEDAPREATQSPFQQTKTNEFIPPPRFIVEDHPEVYNNQYAMEKTNNTVTSPIIIGIQKNGDD</sequence>
<feature type="non-terminal residue" evidence="2">
    <location>
        <position position="227"/>
    </location>
</feature>
<gene>
    <name evidence="2" type="primary">BnaCnng73450D</name>
    <name evidence="2" type="ORF">GSBRNA2T00017240001</name>
</gene>
<accession>A0A078K1B2</accession>
<feature type="region of interest" description="Disordered" evidence="1">
    <location>
        <begin position="1"/>
        <end position="44"/>
    </location>
</feature>
<feature type="compositionally biased region" description="Polar residues" evidence="1">
    <location>
        <begin position="172"/>
        <end position="183"/>
    </location>
</feature>
<dbReference type="EMBL" id="LK046386">
    <property type="protein sequence ID" value="CDY71566.1"/>
    <property type="molecule type" value="Genomic_DNA"/>
</dbReference>